<dbReference type="SUPFAM" id="SSF49695">
    <property type="entry name" value="gamma-Crystallin-like"/>
    <property type="match status" value="1"/>
</dbReference>
<evidence type="ECO:0008006" key="5">
    <source>
        <dbReference type="Google" id="ProtNLM"/>
    </source>
</evidence>
<evidence type="ECO:0000313" key="4">
    <source>
        <dbReference type="Proteomes" id="UP001642540"/>
    </source>
</evidence>
<sequence>MANPDRKSETLRLVIKFVFMAVFVSLSESWETSYREKQCGTLYSLNYLGGEQFPFKDGYESANLVEDYRASVFGWNLTNSIRVAPGCRMEICNETYFDGVCLPVEQGSYPLLSAQLHPNFSGDVRSVSCNCLRECKCEDIFMKKSSCARAYLKGGCKTCNSYYTELANREDYFSENFQGKVEAFRLRKGCRLTLYTEENFEGEEEIISEEILENYNGTFSSYECECNDDEYVPKVPPPRSITFPPLVDVPGSVGDVIKMLTNETNNGHPGLEAALKSMQNRRSGKNAYILLLGSVGAGKSSTINMLLDKPNIIKFSVGSSSITSAVSEFRIPIQVDELGIANSELRVINTPGTGDTRGIEQDAKYLATLESYLDNHEELKHRIPNVVLIFHKYNENRIRGDRARFVKMLQGLESFRPRITDENYSNVIFVLTHFCSETRANRRRPTNRLNEFKRAIEEYSLFPKPIHLVVAENKPQENELPLLNGYYKLPNNEYYPRNLFEKLELVTKNGQDFIGMEVFRTAFRDPENFNRTSSHFPIVDRENSNVHKYLRILSSRAFPVTRVSAITTTTSPPRTTVQYDRSSTLPSYNHSNIQKERQPFILQLQQEDYTNVRKALVEMKLQELTIVEKIRQEEERSEKELETIILAMRAQLRIQLQPLLERMKRDENMMERMLQVYHEYYIQLRDTRLRKERELELKTMQHKNNLSALRNQMEALNQELRHKLSLQRRALEMEQKRLDLIYNWNFTQNATASESQAKLLKDLSDLENNH</sequence>
<dbReference type="InterPro" id="IPR011024">
    <property type="entry name" value="G_crystallin-like"/>
</dbReference>
<gene>
    <name evidence="3" type="ORF">ODALV1_LOCUS27612</name>
</gene>
<dbReference type="Gene3D" id="3.40.50.300">
    <property type="entry name" value="P-loop containing nucleotide triphosphate hydrolases"/>
    <property type="match status" value="1"/>
</dbReference>
<dbReference type="PANTHER" id="PTHR32046">
    <property type="entry name" value="G DOMAIN-CONTAINING PROTEIN"/>
    <property type="match status" value="1"/>
</dbReference>
<dbReference type="InterPro" id="IPR027417">
    <property type="entry name" value="P-loop_NTPase"/>
</dbReference>
<dbReference type="Proteomes" id="UP001642540">
    <property type="component" value="Unassembled WGS sequence"/>
</dbReference>
<dbReference type="SUPFAM" id="SSF52540">
    <property type="entry name" value="P-loop containing nucleoside triphosphate hydrolases"/>
    <property type="match status" value="1"/>
</dbReference>
<keyword evidence="2" id="KW-0732">Signal</keyword>
<organism evidence="3 4">
    <name type="scientific">Orchesella dallaii</name>
    <dbReference type="NCBI Taxonomy" id="48710"/>
    <lineage>
        <taxon>Eukaryota</taxon>
        <taxon>Metazoa</taxon>
        <taxon>Ecdysozoa</taxon>
        <taxon>Arthropoda</taxon>
        <taxon>Hexapoda</taxon>
        <taxon>Collembola</taxon>
        <taxon>Entomobryomorpha</taxon>
        <taxon>Entomobryoidea</taxon>
        <taxon>Orchesellidae</taxon>
        <taxon>Orchesellinae</taxon>
        <taxon>Orchesella</taxon>
    </lineage>
</organism>
<protein>
    <recommendedName>
        <fullName evidence="5">G domain-containing protein</fullName>
    </recommendedName>
</protein>
<feature type="signal peptide" evidence="2">
    <location>
        <begin position="1"/>
        <end position="29"/>
    </location>
</feature>
<evidence type="ECO:0000313" key="3">
    <source>
        <dbReference type="EMBL" id="CAL8138950.1"/>
    </source>
</evidence>
<dbReference type="Gene3D" id="2.60.20.10">
    <property type="entry name" value="Crystallins"/>
    <property type="match status" value="1"/>
</dbReference>
<evidence type="ECO:0000256" key="1">
    <source>
        <dbReference type="SAM" id="Coils"/>
    </source>
</evidence>
<name>A0ABP1RYU6_9HEXA</name>
<comment type="caution">
    <text evidence="3">The sequence shown here is derived from an EMBL/GenBank/DDBJ whole genome shotgun (WGS) entry which is preliminary data.</text>
</comment>
<accession>A0ABP1RYU6</accession>
<reference evidence="3 4" key="1">
    <citation type="submission" date="2024-08" db="EMBL/GenBank/DDBJ databases">
        <authorList>
            <person name="Cucini C."/>
            <person name="Frati F."/>
        </authorList>
    </citation>
    <scope>NUCLEOTIDE SEQUENCE [LARGE SCALE GENOMIC DNA]</scope>
</reference>
<dbReference type="PANTHER" id="PTHR32046:SF11">
    <property type="entry name" value="IMMUNE-ASSOCIATED NUCLEOTIDE-BINDING PROTEIN 10-LIKE"/>
    <property type="match status" value="1"/>
</dbReference>
<keyword evidence="1" id="KW-0175">Coiled coil</keyword>
<proteinExistence type="predicted"/>
<dbReference type="EMBL" id="CAXLJM020000124">
    <property type="protein sequence ID" value="CAL8138950.1"/>
    <property type="molecule type" value="Genomic_DNA"/>
</dbReference>
<keyword evidence="4" id="KW-1185">Reference proteome</keyword>
<evidence type="ECO:0000256" key="2">
    <source>
        <dbReference type="SAM" id="SignalP"/>
    </source>
</evidence>
<feature type="coiled-coil region" evidence="1">
    <location>
        <begin position="692"/>
        <end position="769"/>
    </location>
</feature>
<feature type="chain" id="PRO_5045320266" description="G domain-containing protein" evidence="2">
    <location>
        <begin position="30"/>
        <end position="770"/>
    </location>
</feature>